<feature type="region of interest" description="Disordered" evidence="1">
    <location>
        <begin position="1"/>
        <end position="20"/>
    </location>
</feature>
<sequence>MVETVGFSNTPHQRGSVSMGASLETPWTARRITRIKNQENGRRVGRKSWIEATMTITIMDAVYTLTILKREYPTSCINSFVCKSLQPGVKKNQHFVIQIL</sequence>
<evidence type="ECO:0000313" key="3">
    <source>
        <dbReference type="Proteomes" id="UP001431209"/>
    </source>
</evidence>
<evidence type="ECO:0000313" key="2">
    <source>
        <dbReference type="EMBL" id="KAL0484812.1"/>
    </source>
</evidence>
<name>A0AAW2Z6F9_9EUKA</name>
<keyword evidence="3" id="KW-1185">Reference proteome</keyword>
<dbReference type="Proteomes" id="UP001431209">
    <property type="component" value="Unassembled WGS sequence"/>
</dbReference>
<comment type="caution">
    <text evidence="2">The sequence shown here is derived from an EMBL/GenBank/DDBJ whole genome shotgun (WGS) entry which is preliminary data.</text>
</comment>
<organism evidence="2 3">
    <name type="scientific">Acrasis kona</name>
    <dbReference type="NCBI Taxonomy" id="1008807"/>
    <lineage>
        <taxon>Eukaryota</taxon>
        <taxon>Discoba</taxon>
        <taxon>Heterolobosea</taxon>
        <taxon>Tetramitia</taxon>
        <taxon>Eutetramitia</taxon>
        <taxon>Acrasidae</taxon>
        <taxon>Acrasis</taxon>
    </lineage>
</organism>
<accession>A0AAW2Z6F9</accession>
<evidence type="ECO:0000256" key="1">
    <source>
        <dbReference type="SAM" id="MobiDB-lite"/>
    </source>
</evidence>
<feature type="compositionally biased region" description="Polar residues" evidence="1">
    <location>
        <begin position="1"/>
        <end position="16"/>
    </location>
</feature>
<reference evidence="2 3" key="1">
    <citation type="submission" date="2024-03" db="EMBL/GenBank/DDBJ databases">
        <title>The Acrasis kona genome and developmental transcriptomes reveal deep origins of eukaryotic multicellular pathways.</title>
        <authorList>
            <person name="Sheikh S."/>
            <person name="Fu C.-J."/>
            <person name="Brown M.W."/>
            <person name="Baldauf S.L."/>
        </authorList>
    </citation>
    <scope>NUCLEOTIDE SEQUENCE [LARGE SCALE GENOMIC DNA]</scope>
    <source>
        <strain evidence="2 3">ATCC MYA-3509</strain>
    </source>
</reference>
<dbReference type="EMBL" id="JAOPGA020001073">
    <property type="protein sequence ID" value="KAL0484812.1"/>
    <property type="molecule type" value="Genomic_DNA"/>
</dbReference>
<gene>
    <name evidence="2" type="ORF">AKO1_003616</name>
</gene>
<protein>
    <submittedName>
        <fullName evidence="2">Uncharacterized protein</fullName>
    </submittedName>
</protein>
<proteinExistence type="predicted"/>
<dbReference type="AlphaFoldDB" id="A0AAW2Z6F9"/>